<reference evidence="3 4" key="1">
    <citation type="submission" date="2016-04" db="EMBL/GenBank/DDBJ databases">
        <title>A degradative enzymes factory behind the ericoid mycorrhizal symbiosis.</title>
        <authorList>
            <consortium name="DOE Joint Genome Institute"/>
            <person name="Martino E."/>
            <person name="Morin E."/>
            <person name="Grelet G."/>
            <person name="Kuo A."/>
            <person name="Kohler A."/>
            <person name="Daghino S."/>
            <person name="Barry K."/>
            <person name="Choi C."/>
            <person name="Cichocki N."/>
            <person name="Clum A."/>
            <person name="Copeland A."/>
            <person name="Hainaut M."/>
            <person name="Haridas S."/>
            <person name="Labutti K."/>
            <person name="Lindquist E."/>
            <person name="Lipzen A."/>
            <person name="Khouja H.-R."/>
            <person name="Murat C."/>
            <person name="Ohm R."/>
            <person name="Olson A."/>
            <person name="Spatafora J."/>
            <person name="Veneault-Fourrey C."/>
            <person name="Henrissat B."/>
            <person name="Grigoriev I."/>
            <person name="Martin F."/>
            <person name="Perotto S."/>
        </authorList>
    </citation>
    <scope>NUCLEOTIDE SEQUENCE [LARGE SCALE GENOMIC DNA]</scope>
    <source>
        <strain evidence="3 4">E</strain>
    </source>
</reference>
<dbReference type="InParanoid" id="A0A2J6SWJ2"/>
<dbReference type="Pfam" id="PF20684">
    <property type="entry name" value="Fung_rhodopsin"/>
    <property type="match status" value="1"/>
</dbReference>
<feature type="transmembrane region" description="Helical" evidence="1">
    <location>
        <begin position="61"/>
        <end position="80"/>
    </location>
</feature>
<keyword evidence="1" id="KW-0812">Transmembrane</keyword>
<sequence length="280" mass="30923">MDSNSTTLLPGQSAPIAIITATDQSGIVLIGTALTLAVSLTSLLMRGYMQLQIRHQFSHDDFVAMGSMLFSLLQSITVFIEVSKGFGKTISNISPNNLVQLQKAAYSSELFYIITLWLTKCSVAFLLLRLSPQKEHKLATYSILASSTLFMIISVFILAFRCDVAQPWIFINAQCTNLLVRWEVETVFDITTELALFSASIYLVKGLQLSLSKKVTVIFAFGLRLAYCSCDPPLGLPEPRIHVPRSDPPRCSCLGLHTDSNQLCRRGSYDSMPETIHGCS</sequence>
<dbReference type="AlphaFoldDB" id="A0A2J6SWJ2"/>
<protein>
    <recommendedName>
        <fullName evidence="2">Rhodopsin domain-containing protein</fullName>
    </recommendedName>
</protein>
<feature type="transmembrane region" description="Helical" evidence="1">
    <location>
        <begin position="110"/>
        <end position="128"/>
    </location>
</feature>
<dbReference type="InterPro" id="IPR049326">
    <property type="entry name" value="Rhodopsin_dom_fungi"/>
</dbReference>
<gene>
    <name evidence="3" type="ORF">K444DRAFT_98884</name>
</gene>
<proteinExistence type="predicted"/>
<feature type="transmembrane region" description="Helical" evidence="1">
    <location>
        <begin position="140"/>
        <end position="160"/>
    </location>
</feature>
<organism evidence="3 4">
    <name type="scientific">Hyaloscypha bicolor E</name>
    <dbReference type="NCBI Taxonomy" id="1095630"/>
    <lineage>
        <taxon>Eukaryota</taxon>
        <taxon>Fungi</taxon>
        <taxon>Dikarya</taxon>
        <taxon>Ascomycota</taxon>
        <taxon>Pezizomycotina</taxon>
        <taxon>Leotiomycetes</taxon>
        <taxon>Helotiales</taxon>
        <taxon>Hyaloscyphaceae</taxon>
        <taxon>Hyaloscypha</taxon>
        <taxon>Hyaloscypha bicolor</taxon>
    </lineage>
</organism>
<keyword evidence="1" id="KW-1133">Transmembrane helix</keyword>
<keyword evidence="4" id="KW-1185">Reference proteome</keyword>
<dbReference type="GeneID" id="36596924"/>
<feature type="transmembrane region" description="Helical" evidence="1">
    <location>
        <begin position="27"/>
        <end position="49"/>
    </location>
</feature>
<dbReference type="OrthoDB" id="3918601at2759"/>
<evidence type="ECO:0000313" key="4">
    <source>
        <dbReference type="Proteomes" id="UP000235371"/>
    </source>
</evidence>
<name>A0A2J6SWJ2_9HELO</name>
<accession>A0A2J6SWJ2</accession>
<dbReference type="STRING" id="1095630.A0A2J6SWJ2"/>
<evidence type="ECO:0000313" key="3">
    <source>
        <dbReference type="EMBL" id="PMD55142.1"/>
    </source>
</evidence>
<dbReference type="PANTHER" id="PTHR39614:SF2">
    <property type="entry name" value="INTEGRAL MEMBRANE PROTEIN"/>
    <property type="match status" value="1"/>
</dbReference>
<dbReference type="Proteomes" id="UP000235371">
    <property type="component" value="Unassembled WGS sequence"/>
</dbReference>
<evidence type="ECO:0000256" key="1">
    <source>
        <dbReference type="SAM" id="Phobius"/>
    </source>
</evidence>
<feature type="domain" description="Rhodopsin" evidence="2">
    <location>
        <begin position="46"/>
        <end position="228"/>
    </location>
</feature>
<keyword evidence="1" id="KW-0472">Membrane</keyword>
<dbReference type="EMBL" id="KZ613856">
    <property type="protein sequence ID" value="PMD55142.1"/>
    <property type="molecule type" value="Genomic_DNA"/>
</dbReference>
<dbReference type="PANTHER" id="PTHR39614">
    <property type="entry name" value="INTEGRAL MEMBRANE PROTEIN"/>
    <property type="match status" value="1"/>
</dbReference>
<dbReference type="RefSeq" id="XP_024732046.1">
    <property type="nucleotide sequence ID" value="XM_024888848.1"/>
</dbReference>
<evidence type="ECO:0000259" key="2">
    <source>
        <dbReference type="Pfam" id="PF20684"/>
    </source>
</evidence>